<dbReference type="Gene3D" id="3.40.50.300">
    <property type="entry name" value="P-loop containing nucleotide triphosphate hydrolases"/>
    <property type="match status" value="1"/>
</dbReference>
<dbReference type="InterPro" id="IPR027417">
    <property type="entry name" value="P-loop_NTPase"/>
</dbReference>
<protein>
    <submittedName>
        <fullName evidence="1">ABC transporter ATP-binding protein</fullName>
    </submittedName>
</protein>
<dbReference type="InterPro" id="IPR003593">
    <property type="entry name" value="AAA+_ATPase"/>
</dbReference>
<dbReference type="GeneID" id="42981808"/>
<dbReference type="Proteomes" id="UP000078582">
    <property type="component" value="Chromosome"/>
</dbReference>
<proteinExistence type="predicted"/>
<dbReference type="Pfam" id="PF00005">
    <property type="entry name" value="ABC_tran"/>
    <property type="match status" value="1"/>
</dbReference>
<dbReference type="SMART" id="SM00382">
    <property type="entry name" value="AAA"/>
    <property type="match status" value="1"/>
</dbReference>
<dbReference type="STRING" id="375175.AYR53_06030"/>
<keyword evidence="1" id="KW-0547">Nucleotide-binding</keyword>
<dbReference type="InterPro" id="IPR003439">
    <property type="entry name" value="ABC_transporter-like_ATP-bd"/>
</dbReference>
<dbReference type="GO" id="GO:0005524">
    <property type="term" value="F:ATP binding"/>
    <property type="evidence" value="ECO:0007669"/>
    <property type="project" value="UniProtKB-KW"/>
</dbReference>
<dbReference type="SUPFAM" id="SSF52540">
    <property type="entry name" value="P-loop containing nucleoside triphosphate hydrolases"/>
    <property type="match status" value="1"/>
</dbReference>
<dbReference type="PANTHER" id="PTHR43158:SF1">
    <property type="entry name" value="ABC TRANSPORTER, ATP-BINDING PROTEIN"/>
    <property type="match status" value="1"/>
</dbReference>
<dbReference type="GO" id="GO:0016887">
    <property type="term" value="F:ATP hydrolysis activity"/>
    <property type="evidence" value="ECO:0007669"/>
    <property type="project" value="InterPro"/>
</dbReference>
<evidence type="ECO:0000313" key="1">
    <source>
        <dbReference type="EMBL" id="ANK62375.1"/>
    </source>
</evidence>
<dbReference type="PANTHER" id="PTHR43158">
    <property type="entry name" value="SKFA PEPTIDE EXPORT ATP-BINDING PROTEIN SKFE"/>
    <property type="match status" value="1"/>
</dbReference>
<keyword evidence="2" id="KW-1185">Reference proteome</keyword>
<evidence type="ECO:0000313" key="2">
    <source>
        <dbReference type="Proteomes" id="UP000078582"/>
    </source>
</evidence>
<dbReference type="PROSITE" id="PS50893">
    <property type="entry name" value="ABC_TRANSPORTER_2"/>
    <property type="match status" value="1"/>
</dbReference>
<dbReference type="InterPro" id="IPR017871">
    <property type="entry name" value="ABC_transporter-like_CS"/>
</dbReference>
<dbReference type="RefSeq" id="WP_068281142.1">
    <property type="nucleotide sequence ID" value="NZ_CP014873.1"/>
</dbReference>
<gene>
    <name evidence="1" type="ORF">AYR53_06030</name>
</gene>
<accession>A0A192H1Y6</accession>
<sequence>MTEVLQIKNLTYKLNLVSILDDLTCTIPAGSIVGLLGANGAGKTTLMRLISGVAKGFHGEISVNQQTSVVNRKQQISFSHQLDGSDRRARLAQIVHDYTLLYPDFSATQFQQLADFLELDLHQRLSKLSKGNRNKFIVALTLARQVPLYLLDEPFDGIDVMSRKKIIASILKWKSETATILISDHHVNDIANLLDAVVIVKDKHVVAQEQADTIREKYGESIEDYYENLYTGGENDD</sequence>
<dbReference type="OrthoDB" id="9804819at2"/>
<dbReference type="EMBL" id="CP014873">
    <property type="protein sequence ID" value="ANK62375.1"/>
    <property type="molecule type" value="Genomic_DNA"/>
</dbReference>
<name>A0A192H1Y6_9LACO</name>
<dbReference type="AlphaFoldDB" id="A0A192H1Y6"/>
<organism evidence="1 2">
    <name type="scientific">Loigolactobacillus backii</name>
    <dbReference type="NCBI Taxonomy" id="375175"/>
    <lineage>
        <taxon>Bacteria</taxon>
        <taxon>Bacillati</taxon>
        <taxon>Bacillota</taxon>
        <taxon>Bacilli</taxon>
        <taxon>Lactobacillales</taxon>
        <taxon>Lactobacillaceae</taxon>
        <taxon>Loigolactobacillus</taxon>
    </lineage>
</organism>
<reference evidence="1 2" key="1">
    <citation type="submission" date="2016-03" db="EMBL/GenBank/DDBJ databases">
        <title>Pediococcus and Lactobacillus from brewery environment - whole genome sequencing and assembly.</title>
        <authorList>
            <person name="Behr J."/>
            <person name="Geissler A.J."/>
            <person name="Vogel R.F."/>
        </authorList>
    </citation>
    <scope>NUCLEOTIDE SEQUENCE [LARGE SCALE GENOMIC DNA]</scope>
    <source>
        <strain evidence="1 2">TMW 1.1989</strain>
    </source>
</reference>
<dbReference type="PROSITE" id="PS00211">
    <property type="entry name" value="ABC_TRANSPORTER_1"/>
    <property type="match status" value="1"/>
</dbReference>
<keyword evidence="1" id="KW-0067">ATP-binding</keyword>